<accession>A8LT32</accession>
<evidence type="ECO:0000313" key="2">
    <source>
        <dbReference type="EMBL" id="ABV95399.1"/>
    </source>
</evidence>
<feature type="compositionally biased region" description="Basic residues" evidence="1">
    <location>
        <begin position="7"/>
        <end position="23"/>
    </location>
</feature>
<gene>
    <name evidence="2" type="ordered locus">Dshi_3666</name>
</gene>
<evidence type="ECO:0008006" key="4">
    <source>
        <dbReference type="Google" id="ProtNLM"/>
    </source>
</evidence>
<dbReference type="Proteomes" id="UP000006833">
    <property type="component" value="Plasmid pDSHI01"/>
</dbReference>
<dbReference type="AlphaFoldDB" id="A8LT32"/>
<dbReference type="GO" id="GO:0043565">
    <property type="term" value="F:sequence-specific DNA binding"/>
    <property type="evidence" value="ECO:0007669"/>
    <property type="project" value="InterPro"/>
</dbReference>
<name>A8LT32_DINSH</name>
<dbReference type="KEGG" id="dsh:Dshi_3666"/>
<protein>
    <recommendedName>
        <fullName evidence="4">Transposase</fullName>
    </recommendedName>
</protein>
<keyword evidence="3" id="KW-1185">Reference proteome</keyword>
<dbReference type="HOGENOM" id="CLU_3042848_0_0_5"/>
<feature type="region of interest" description="Disordered" evidence="1">
    <location>
        <begin position="1"/>
        <end position="23"/>
    </location>
</feature>
<geneLocation type="plasmid" evidence="2 3">
    <name>pDSHI01</name>
</geneLocation>
<keyword evidence="2" id="KW-0614">Plasmid</keyword>
<sequence>MVYQSSTRKKLKRSKRKQHHPALKAKIALEALKGAETIGELANRFGGHLTMIHQ</sequence>
<organism evidence="2 3">
    <name type="scientific">Dinoroseobacter shibae (strain DSM 16493 / NCIMB 14021 / DFL 12)</name>
    <dbReference type="NCBI Taxonomy" id="398580"/>
    <lineage>
        <taxon>Bacteria</taxon>
        <taxon>Pseudomonadati</taxon>
        <taxon>Pseudomonadota</taxon>
        <taxon>Alphaproteobacteria</taxon>
        <taxon>Rhodobacterales</taxon>
        <taxon>Roseobacteraceae</taxon>
        <taxon>Dinoroseobacter</taxon>
    </lineage>
</organism>
<dbReference type="SUPFAM" id="SSF48295">
    <property type="entry name" value="TrpR-like"/>
    <property type="match status" value="1"/>
</dbReference>
<evidence type="ECO:0000256" key="1">
    <source>
        <dbReference type="SAM" id="MobiDB-lite"/>
    </source>
</evidence>
<evidence type="ECO:0000313" key="3">
    <source>
        <dbReference type="Proteomes" id="UP000006833"/>
    </source>
</evidence>
<dbReference type="EMBL" id="CP000831">
    <property type="protein sequence ID" value="ABV95399.1"/>
    <property type="molecule type" value="Genomic_DNA"/>
</dbReference>
<reference evidence="3" key="1">
    <citation type="journal article" date="2010" name="ISME J.">
        <title>The complete genome sequence of the algal symbiont Dinoroseobacter shibae: a hitchhiker's guide to life in the sea.</title>
        <authorList>
            <person name="Wagner-Dobler I."/>
            <person name="Ballhausen B."/>
            <person name="Berger M."/>
            <person name="Brinkhoff T."/>
            <person name="Buchholz I."/>
            <person name="Bunk B."/>
            <person name="Cypionka H."/>
            <person name="Daniel R."/>
            <person name="Drepper T."/>
            <person name="Gerdts G."/>
            <person name="Hahnke S."/>
            <person name="Han C."/>
            <person name="Jahn D."/>
            <person name="Kalhoefer D."/>
            <person name="Kiss H."/>
            <person name="Klenk H.P."/>
            <person name="Kyrpides N."/>
            <person name="Liebl W."/>
            <person name="Liesegang H."/>
            <person name="Meincke L."/>
            <person name="Pati A."/>
            <person name="Petersen J."/>
            <person name="Piekarski T."/>
            <person name="Pommerenke C."/>
            <person name="Pradella S."/>
            <person name="Pukall R."/>
            <person name="Rabus R."/>
            <person name="Stackebrandt E."/>
            <person name="Thole S."/>
            <person name="Thompson L."/>
            <person name="Tielen P."/>
            <person name="Tomasch J."/>
            <person name="von Jan M."/>
            <person name="Wanphrut N."/>
            <person name="Wichels A."/>
            <person name="Zech H."/>
            <person name="Simon M."/>
        </authorList>
    </citation>
    <scope>NUCLEOTIDE SEQUENCE [LARGE SCALE GENOMIC DNA]</scope>
    <source>
        <strain evidence="3">DSM 16493 / NCIMB 14021 / DFL 12</strain>
        <plasmid evidence="3">Plasmid pDSHI01</plasmid>
    </source>
</reference>
<dbReference type="InterPro" id="IPR010921">
    <property type="entry name" value="Trp_repressor/repl_initiator"/>
</dbReference>
<proteinExistence type="predicted"/>